<dbReference type="GO" id="GO:0015074">
    <property type="term" value="P:DNA integration"/>
    <property type="evidence" value="ECO:0007669"/>
    <property type="project" value="UniProtKB-KW"/>
</dbReference>
<feature type="compositionally biased region" description="Acidic residues" evidence="7">
    <location>
        <begin position="700"/>
        <end position="728"/>
    </location>
</feature>
<feature type="compositionally biased region" description="Low complexity" evidence="7">
    <location>
        <begin position="1223"/>
        <end position="1235"/>
    </location>
</feature>
<dbReference type="InterPro" id="IPR050951">
    <property type="entry name" value="Retrovirus_Pol_polyprotein"/>
</dbReference>
<feature type="compositionally biased region" description="Basic and acidic residues" evidence="7">
    <location>
        <begin position="782"/>
        <end position="794"/>
    </location>
</feature>
<keyword evidence="5" id="KW-0378">Hydrolase</keyword>
<dbReference type="GO" id="GO:0004190">
    <property type="term" value="F:aspartic-type endopeptidase activity"/>
    <property type="evidence" value="ECO:0007669"/>
    <property type="project" value="InterPro"/>
</dbReference>
<feature type="region of interest" description="Disordered" evidence="7">
    <location>
        <begin position="1838"/>
        <end position="1881"/>
    </location>
</feature>
<feature type="compositionally biased region" description="Basic and acidic residues" evidence="7">
    <location>
        <begin position="1200"/>
        <end position="1222"/>
    </location>
</feature>
<keyword evidence="2" id="KW-0548">Nucleotidyltransferase</keyword>
<organism evidence="9">
    <name type="scientific">Tanacetum cinerariifolium</name>
    <name type="common">Dalmatian daisy</name>
    <name type="synonym">Chrysanthemum cinerariifolium</name>
    <dbReference type="NCBI Taxonomy" id="118510"/>
    <lineage>
        <taxon>Eukaryota</taxon>
        <taxon>Viridiplantae</taxon>
        <taxon>Streptophyta</taxon>
        <taxon>Embryophyta</taxon>
        <taxon>Tracheophyta</taxon>
        <taxon>Spermatophyta</taxon>
        <taxon>Magnoliopsida</taxon>
        <taxon>eudicotyledons</taxon>
        <taxon>Gunneridae</taxon>
        <taxon>Pentapetalae</taxon>
        <taxon>asterids</taxon>
        <taxon>campanulids</taxon>
        <taxon>Asterales</taxon>
        <taxon>Asteraceae</taxon>
        <taxon>Asteroideae</taxon>
        <taxon>Anthemideae</taxon>
        <taxon>Anthemidinae</taxon>
        <taxon>Tanacetum</taxon>
    </lineage>
</organism>
<dbReference type="SUPFAM" id="SSF56672">
    <property type="entry name" value="DNA/RNA polymerases"/>
    <property type="match status" value="2"/>
</dbReference>
<feature type="region of interest" description="Disordered" evidence="7">
    <location>
        <begin position="485"/>
        <end position="529"/>
    </location>
</feature>
<feature type="domain" description="Integrase catalytic" evidence="8">
    <location>
        <begin position="1606"/>
        <end position="1777"/>
    </location>
</feature>
<dbReference type="InterPro" id="IPR036397">
    <property type="entry name" value="RNaseH_sf"/>
</dbReference>
<dbReference type="GO" id="GO:0006508">
    <property type="term" value="P:proteolysis"/>
    <property type="evidence" value="ECO:0007669"/>
    <property type="project" value="InterPro"/>
</dbReference>
<dbReference type="PANTHER" id="PTHR37984">
    <property type="entry name" value="PROTEIN CBG26694"/>
    <property type="match status" value="1"/>
</dbReference>
<keyword evidence="1" id="KW-0808">Transferase</keyword>
<feature type="compositionally biased region" description="Acidic residues" evidence="7">
    <location>
        <begin position="736"/>
        <end position="754"/>
    </location>
</feature>
<feature type="region of interest" description="Disordered" evidence="7">
    <location>
        <begin position="690"/>
        <end position="754"/>
    </location>
</feature>
<dbReference type="PANTHER" id="PTHR37984:SF5">
    <property type="entry name" value="PROTEIN NYNRIN-LIKE"/>
    <property type="match status" value="1"/>
</dbReference>
<keyword evidence="6 9" id="KW-0695">RNA-directed DNA polymerase</keyword>
<evidence type="ECO:0000256" key="2">
    <source>
        <dbReference type="ARBA" id="ARBA00022695"/>
    </source>
</evidence>
<dbReference type="GO" id="GO:0003676">
    <property type="term" value="F:nucleic acid binding"/>
    <property type="evidence" value="ECO:0007669"/>
    <property type="project" value="InterPro"/>
</dbReference>
<name>A0A6L2MYD6_TANCI</name>
<evidence type="ECO:0000313" key="9">
    <source>
        <dbReference type="EMBL" id="GEU78996.1"/>
    </source>
</evidence>
<gene>
    <name evidence="9" type="ORF">Tci_050974</name>
</gene>
<feature type="compositionally biased region" description="Acidic residues" evidence="7">
    <location>
        <begin position="566"/>
        <end position="582"/>
    </location>
</feature>
<dbReference type="PROSITE" id="PS00141">
    <property type="entry name" value="ASP_PROTEASE"/>
    <property type="match status" value="1"/>
</dbReference>
<evidence type="ECO:0000256" key="4">
    <source>
        <dbReference type="ARBA" id="ARBA00022759"/>
    </source>
</evidence>
<keyword evidence="3" id="KW-0540">Nuclease</keyword>
<dbReference type="GO" id="GO:0004519">
    <property type="term" value="F:endonuclease activity"/>
    <property type="evidence" value="ECO:0007669"/>
    <property type="project" value="UniProtKB-KW"/>
</dbReference>
<dbReference type="InterPro" id="IPR043502">
    <property type="entry name" value="DNA/RNA_pol_sf"/>
</dbReference>
<sequence length="2679" mass="300021">MCFNTSTRLYSCQLDEQWFNLHKDLLRDALDITPTNDNNPFVALPSSDIVIEYINTLGYLSTLRNVSAMMVNSLYQPWRAILSMINMCLIGKTAGYDRLRNPVLQILKNLATTAREKKKTAHLLIPSVRIDIPVRAGHAHYASLPDNERIPCPIWDVADTVMSDTEDSTTTYATVSSPFGGLSDIGSPGVGGQPMMPEDPCAYVVAAFQASPSPDYVPGPEYPPSPEFFPEPDPEEDPGVKVWLSICKVYSYTTVSSPFGGLLDIRSPRVGGPPMMPEDPCANIVAAFQVSSSPDYVSGPEYPYSPKFVVEPVYPEFMPAEDDILLAEEQPLPAAASPTIEFDPDKDPEEDPGVNVWLSICKVAIGHCRDALSAAIFILDYPSLEDVHTYTAYTVMSDYEDSTITYTAVSSPFGGLSDIGSPGVGGPPTMPEDPCAYVVAAFQAPPSLDYVSGLEYPPSPEFVLEPVYPEFMPAEDDILPAEEQPLPAATSPTTESDPDEDPEDDPEEDPGMKALPSPDYVPGPEYPPSLEFVPEPVYPEFMPAEDDILPVKEQPLPVVASPTTEFDPDEDPEDDPEDDPEEDLGLKIRLHSVIVDDALSVVIFILDYPSLESIWRFVGYRISRSRWTTCDARGPICIYSSCFSGPDISDYVPGTEYPPSPEFVPEPVYPEFMPAEDDILLAEEQPLPAAASPTTKFDPDGDPEDDPKEDLEDNPEEDPEDDPEEDPADYPTDGRDEGDDEDESSDDDEDDDIDIEGDEEEDEYLARADSTAVALPAFDHAPSAKETKPFETDKSAATPPPHLAYRVTARRVEIEEILEADLPLRKRLCTAHTGTYELGESSAVDAVRLREPVRDDLYRFMDTVKQGHGSMPAAMEVGYDITDTWDDLGEAMASRTVWTQSMDASDATHSGVIALRTQVSALRTEITDLRAADRRFQTTVRTQQEEIRELRAAHCKLQAQFIQALTALKSCQTQLIAALGHIQILKAARVPTQPEKMAPKRTTRANPTTTTTTTTTFMTNAQLEALIEQGVDKELAARDADRNTNGDDSHVSRTGARRTERVTRECTYPDFMKYKPLNFKGIEGVVELTQWFEKIETVFRISNCLVENQIKFSTCTLLGSALTWWNSYIMTVGPAIAYVITLVDLKKRMTDKYYPRGEMKKLENKIKRYVGGLPDVIHESVVASRPKTMQEAIEMENKLMDKRNNTWAKRQVENTRKVDDTSRSNQSQQQQQNKRQNTDMAYTMGSGEKKPYGGSTPLCPKGNGTGQKPTCYECGSQGHFRKDSLNFKNNNRGTQSGNATSPAKVYAIGRAGINPDSNVVTGTFLLNNRYASILFDTGVDRSFVSTAFSSQIAITPTTLDHYYDVELADERIISFDAIIGMDWLEKYHAVIVCAEKIVRIPWGNEILIVHGDGSKLRNDTCLNIILFTKIQKPYLDEFVIVFIDDILIYSKNKKEHEEHLKAILELLKKEELYAKFSKCEFWIPKKLCSAPILSLPDGSEDFVVYCDALHKGLGVVLMQREKTKARKPKNIKNKDVEGMLVENSKDPAKLRTKKLEPHTDGTLCLNGRSWLPCYSDLRTVIMHESHKSEYSIHPGSDKMPSGLLVQPKIPEWKWDNITMDFVTKLPKLSQGYGTIWVIVDRLTKFAIFVPMRETDPMEKLARMFLKEVVARHGIPVLIIYDHDPRFTSNFWKSLQKALGTSLDMSTAYHPKTNEQSEGTIQTLEDILRAYAIDFRKGAPYYDGYQEHVAKYQQHLDAEHGKAAGGGATKSSKATKVTKPKAAKVTKPASDPKPKPAPTQPPKAILEKKQKLVHRTPMPVEASGPDESTSLDAELALTNSETKSGDVVPKINIGDQDEGQAGPNPGIQDEGLAGPNPGLEQRLDKHGSRLYKLENLNIPYQAHKDHKKLYDELEKSLERDYSDQLLSDLEEARASIAPGTSGASGSSQLPPPPPPSSIGTSGSTQQQGSKAPSSSKSAASAPYFMAWTTSDTRYDLASIHLSNDEYFGNNNLPKADSRKDWWKPLPEEERPATPEPAWTIHSSNVLDVENNALALTYTNPEGDQVRVNVNRPLPLGGPPGYATIQMQFFFNKDLEYLRHGSKGSNPALSISKMKAASYPDFGLELLVPKQIHDSSSRRKEVKSHMRILNVVRIKAYSRYGYDYLSEIRVEDFQLGIESYQTQLNLTKPGWDATGYEFKYDYTIIESPCAFVFLVNNTKRKIVRFNEIYKFSDGTLTRILEALAYIVKEFKIKRLNPSTPPSMFQTISNIDADVEGEQFYELKQSRNAGLKKWDISKGVHEVMQISAFMSKSKCPELVRRFADQVLQRVTKMMKQVDDFVKSKEAYKITDFPWEEHPKRGHGTPYKGSHVSDEPLIIEAEVEGYLIRRVFVDQGAAVQAILSTTHAMMKFPTPRGIATLVPRTTVIFECRQLEETKITLEEQRKEGMTGRHENAVEEEVMVNPAFPEQKFIIGTQFSLTCQKQLLNLLRDNQDMFAWKPSDMARVPRQIIQHSLNINVSVTPISQKQRILGWEKSKAMMKEVEEWIRVDIIRLIRYPTWISNLVLVKKVDVTWRMCIYFKNVNSACPKDYYPLPEIDLRIEAVMRFPFKSFLDTYKGLKGAGAGLVLIDPAGTKYTYDIRLNFASTNNEEEYKALLADLRITEKMKVKALKVKVDSKLVAC</sequence>
<reference evidence="9" key="1">
    <citation type="journal article" date="2019" name="Sci. Rep.">
        <title>Draft genome of Tanacetum cinerariifolium, the natural source of mosquito coil.</title>
        <authorList>
            <person name="Yamashiro T."/>
            <person name="Shiraishi A."/>
            <person name="Satake H."/>
            <person name="Nakayama K."/>
        </authorList>
    </citation>
    <scope>NUCLEOTIDE SEQUENCE</scope>
</reference>
<evidence type="ECO:0000256" key="6">
    <source>
        <dbReference type="ARBA" id="ARBA00022918"/>
    </source>
</evidence>
<keyword evidence="4" id="KW-0255">Endonuclease</keyword>
<evidence type="ECO:0000256" key="1">
    <source>
        <dbReference type="ARBA" id="ARBA00022679"/>
    </source>
</evidence>
<dbReference type="PROSITE" id="PS50994">
    <property type="entry name" value="INTEGRASE"/>
    <property type="match status" value="1"/>
</dbReference>
<dbReference type="Pfam" id="PF00078">
    <property type="entry name" value="RVT_1"/>
    <property type="match status" value="1"/>
</dbReference>
<dbReference type="Gene3D" id="3.30.70.270">
    <property type="match status" value="2"/>
</dbReference>
<dbReference type="SUPFAM" id="SSF53098">
    <property type="entry name" value="Ribonuclease H-like"/>
    <property type="match status" value="1"/>
</dbReference>
<dbReference type="Pfam" id="PF08284">
    <property type="entry name" value="RVP_2"/>
    <property type="match status" value="2"/>
</dbReference>
<feature type="region of interest" description="Disordered" evidence="7">
    <location>
        <begin position="1037"/>
        <end position="1059"/>
    </location>
</feature>
<evidence type="ECO:0000256" key="7">
    <source>
        <dbReference type="SAM" id="MobiDB-lite"/>
    </source>
</evidence>
<feature type="region of interest" description="Disordered" evidence="7">
    <location>
        <begin position="781"/>
        <end position="803"/>
    </location>
</feature>
<dbReference type="Gene3D" id="3.30.420.10">
    <property type="entry name" value="Ribonuclease H-like superfamily/Ribonuclease H"/>
    <property type="match status" value="2"/>
</dbReference>
<feature type="region of interest" description="Disordered" evidence="7">
    <location>
        <begin position="1759"/>
        <end position="1802"/>
    </location>
</feature>
<feature type="compositionally biased region" description="Low complexity" evidence="7">
    <location>
        <begin position="1956"/>
        <end position="1979"/>
    </location>
</feature>
<dbReference type="InterPro" id="IPR012337">
    <property type="entry name" value="RNaseH-like_sf"/>
</dbReference>
<feature type="region of interest" description="Disordered" evidence="7">
    <location>
        <begin position="1936"/>
        <end position="1979"/>
    </location>
</feature>
<dbReference type="InterPro" id="IPR043128">
    <property type="entry name" value="Rev_trsase/Diguanyl_cyclase"/>
</dbReference>
<evidence type="ECO:0000259" key="8">
    <source>
        <dbReference type="PROSITE" id="PS50994"/>
    </source>
</evidence>
<dbReference type="InterPro" id="IPR000477">
    <property type="entry name" value="RT_dom"/>
</dbReference>
<feature type="region of interest" description="Disordered" evidence="7">
    <location>
        <begin position="559"/>
        <end position="582"/>
    </location>
</feature>
<dbReference type="GO" id="GO:0003964">
    <property type="term" value="F:RNA-directed DNA polymerase activity"/>
    <property type="evidence" value="ECO:0007669"/>
    <property type="project" value="UniProtKB-KW"/>
</dbReference>
<comment type="caution">
    <text evidence="9">The sequence shown here is derived from an EMBL/GenBank/DDBJ whole genome shotgun (WGS) entry which is preliminary data.</text>
</comment>
<evidence type="ECO:0000256" key="5">
    <source>
        <dbReference type="ARBA" id="ARBA00022801"/>
    </source>
</evidence>
<dbReference type="InterPro" id="IPR001584">
    <property type="entry name" value="Integrase_cat-core"/>
</dbReference>
<evidence type="ECO:0000256" key="3">
    <source>
        <dbReference type="ARBA" id="ARBA00022722"/>
    </source>
</evidence>
<feature type="region of interest" description="Disordered" evidence="7">
    <location>
        <begin position="1200"/>
        <end position="1254"/>
    </location>
</feature>
<dbReference type="EMBL" id="BKCJ010007785">
    <property type="protein sequence ID" value="GEU78996.1"/>
    <property type="molecule type" value="Genomic_DNA"/>
</dbReference>
<protein>
    <submittedName>
        <fullName evidence="9">Reverse transcriptase domain-containing protein</fullName>
    </submittedName>
</protein>
<proteinExistence type="predicted"/>
<dbReference type="InterPro" id="IPR001969">
    <property type="entry name" value="Aspartic_peptidase_AS"/>
</dbReference>
<feature type="compositionally biased region" description="Acidic residues" evidence="7">
    <location>
        <begin position="496"/>
        <end position="509"/>
    </location>
</feature>
<dbReference type="Gene3D" id="3.10.10.10">
    <property type="entry name" value="HIV Type 1 Reverse Transcriptase, subunit A, domain 1"/>
    <property type="match status" value="1"/>
</dbReference>
<accession>A0A6L2MYD6</accession>